<keyword evidence="1" id="KW-1133">Transmembrane helix</keyword>
<dbReference type="EMBL" id="CM007898">
    <property type="protein sequence ID" value="OTG15657.1"/>
    <property type="molecule type" value="Genomic_DNA"/>
</dbReference>
<dbReference type="Proteomes" id="UP000215914">
    <property type="component" value="Chromosome 9"/>
</dbReference>
<evidence type="ECO:0000256" key="1">
    <source>
        <dbReference type="SAM" id="Phobius"/>
    </source>
</evidence>
<dbReference type="AlphaFoldDB" id="A0A251TWZ9"/>
<accession>A0A251TWZ9</accession>
<evidence type="ECO:0000313" key="2">
    <source>
        <dbReference type="EMBL" id="OTG15657.1"/>
    </source>
</evidence>
<evidence type="ECO:0000313" key="3">
    <source>
        <dbReference type="Proteomes" id="UP000215914"/>
    </source>
</evidence>
<keyword evidence="3" id="KW-1185">Reference proteome</keyword>
<name>A0A251TWZ9_HELAN</name>
<reference evidence="3" key="1">
    <citation type="journal article" date="2017" name="Nature">
        <title>The sunflower genome provides insights into oil metabolism, flowering and Asterid evolution.</title>
        <authorList>
            <person name="Badouin H."/>
            <person name="Gouzy J."/>
            <person name="Grassa C.J."/>
            <person name="Murat F."/>
            <person name="Staton S.E."/>
            <person name="Cottret L."/>
            <person name="Lelandais-Briere C."/>
            <person name="Owens G.L."/>
            <person name="Carrere S."/>
            <person name="Mayjonade B."/>
            <person name="Legrand L."/>
            <person name="Gill N."/>
            <person name="Kane N.C."/>
            <person name="Bowers J.E."/>
            <person name="Hubner S."/>
            <person name="Bellec A."/>
            <person name="Berard A."/>
            <person name="Berges H."/>
            <person name="Blanchet N."/>
            <person name="Boniface M.C."/>
            <person name="Brunel D."/>
            <person name="Catrice O."/>
            <person name="Chaidir N."/>
            <person name="Claudel C."/>
            <person name="Donnadieu C."/>
            <person name="Faraut T."/>
            <person name="Fievet G."/>
            <person name="Helmstetter N."/>
            <person name="King M."/>
            <person name="Knapp S.J."/>
            <person name="Lai Z."/>
            <person name="Le Paslier M.C."/>
            <person name="Lippi Y."/>
            <person name="Lorenzon L."/>
            <person name="Mandel J.R."/>
            <person name="Marage G."/>
            <person name="Marchand G."/>
            <person name="Marquand E."/>
            <person name="Bret-Mestries E."/>
            <person name="Morien E."/>
            <person name="Nambeesan S."/>
            <person name="Nguyen T."/>
            <person name="Pegot-Espagnet P."/>
            <person name="Pouilly N."/>
            <person name="Raftis F."/>
            <person name="Sallet E."/>
            <person name="Schiex T."/>
            <person name="Thomas J."/>
            <person name="Vandecasteele C."/>
            <person name="Vares D."/>
            <person name="Vear F."/>
            <person name="Vautrin S."/>
            <person name="Crespi M."/>
            <person name="Mangin B."/>
            <person name="Burke J.M."/>
            <person name="Salse J."/>
            <person name="Munos S."/>
            <person name="Vincourt P."/>
            <person name="Rieseberg L.H."/>
            <person name="Langlade N.B."/>
        </authorList>
    </citation>
    <scope>NUCLEOTIDE SEQUENCE [LARGE SCALE GENOMIC DNA]</scope>
    <source>
        <strain evidence="3">cv. SF193</strain>
    </source>
</reference>
<feature type="transmembrane region" description="Helical" evidence="1">
    <location>
        <begin position="54"/>
        <end position="76"/>
    </location>
</feature>
<gene>
    <name evidence="2" type="ORF">HannXRQ_Chr09g0262781</name>
</gene>
<proteinExistence type="predicted"/>
<keyword evidence="1" id="KW-0812">Transmembrane</keyword>
<dbReference type="InParanoid" id="A0A251TWZ9"/>
<sequence>MLSQQIRHQIRHPIDFYGFFPGGFKIRHYLSRSDTRSTGLTVGSSVWLWVRQRWWLWVEDLARSMALFFVSIFFGID</sequence>
<keyword evidence="1" id="KW-0472">Membrane</keyword>
<protein>
    <submittedName>
        <fullName evidence="2">Uncharacterized protein</fullName>
    </submittedName>
</protein>
<organism evidence="2 3">
    <name type="scientific">Helianthus annuus</name>
    <name type="common">Common sunflower</name>
    <dbReference type="NCBI Taxonomy" id="4232"/>
    <lineage>
        <taxon>Eukaryota</taxon>
        <taxon>Viridiplantae</taxon>
        <taxon>Streptophyta</taxon>
        <taxon>Embryophyta</taxon>
        <taxon>Tracheophyta</taxon>
        <taxon>Spermatophyta</taxon>
        <taxon>Magnoliopsida</taxon>
        <taxon>eudicotyledons</taxon>
        <taxon>Gunneridae</taxon>
        <taxon>Pentapetalae</taxon>
        <taxon>asterids</taxon>
        <taxon>campanulids</taxon>
        <taxon>Asterales</taxon>
        <taxon>Asteraceae</taxon>
        <taxon>Asteroideae</taxon>
        <taxon>Heliantheae alliance</taxon>
        <taxon>Heliantheae</taxon>
        <taxon>Helianthus</taxon>
    </lineage>
</organism>